<evidence type="ECO:0000256" key="3">
    <source>
        <dbReference type="SAM" id="SignalP"/>
    </source>
</evidence>
<name>A0A4R5W1I6_9BURK</name>
<evidence type="ECO:0000313" key="4">
    <source>
        <dbReference type="EMBL" id="TDK66051.1"/>
    </source>
</evidence>
<dbReference type="Gene3D" id="1.20.1600.10">
    <property type="entry name" value="Outer membrane efflux proteins (OEP)"/>
    <property type="match status" value="1"/>
</dbReference>
<dbReference type="EMBL" id="SMYL01000004">
    <property type="protein sequence ID" value="TDK66051.1"/>
    <property type="molecule type" value="Genomic_DNA"/>
</dbReference>
<dbReference type="Pfam" id="PF02321">
    <property type="entry name" value="OEP"/>
    <property type="match status" value="1"/>
</dbReference>
<comment type="caution">
    <text evidence="4">The sequence shown here is derived from an EMBL/GenBank/DDBJ whole genome shotgun (WGS) entry which is preliminary data.</text>
</comment>
<feature type="signal peptide" evidence="3">
    <location>
        <begin position="1"/>
        <end position="22"/>
    </location>
</feature>
<feature type="coiled-coil region" evidence="2">
    <location>
        <begin position="357"/>
        <end position="384"/>
    </location>
</feature>
<sequence>MLGLKKYAVLPLSCLLASCALYQPKTLPTEFSLPNNVSHLVLDRAQGQTPEQTSSDATWSRISAQPHQLDLSAGLDMDQVAMLAVLNNPDIKLARDDAGVAHAQAFAAGLLPDPQLSLSRDLSNTGGPGSSKAFSAGLSYDVISIVTYGAVDAAAQAEIKKTDMNLLWQEWQLIAQARLTYVKLSFAKKAAALIETNRALFAKRVANSQQAFDKNYISNDAYLTDLTALQDLQRQSNDSERQVNQLQHELTALLGLSPDAEVKLQEPNVASLIQLDESLIVRDAKQLAQRRPDLIALQSGFEAEDQRYRAALLSQFPSFNIGFTRARDSSSVYSNGVGVTLSLPLLNRNRGAIAVELATREKLINDYQQRLNAANSDIHKLLLDQAVNLRQLAEIQTALTQFNLMVTNADSAYVNNAIDGLVVANAHSSLLAKQLEQLNLQQSIFEQRIALQLLLGGDVLVPPTPAQRSLENHSS</sequence>
<evidence type="ECO:0000256" key="1">
    <source>
        <dbReference type="ARBA" id="ARBA00007613"/>
    </source>
</evidence>
<dbReference type="RefSeq" id="WP_133328259.1">
    <property type="nucleotide sequence ID" value="NZ_SMYL01000004.1"/>
</dbReference>
<dbReference type="InterPro" id="IPR010131">
    <property type="entry name" value="MdtP/NodT-like"/>
</dbReference>
<dbReference type="InterPro" id="IPR003423">
    <property type="entry name" value="OMP_efflux"/>
</dbReference>
<dbReference type="PANTHER" id="PTHR30203">
    <property type="entry name" value="OUTER MEMBRANE CATION EFFLUX PROTEIN"/>
    <property type="match status" value="1"/>
</dbReference>
<dbReference type="Proteomes" id="UP000294829">
    <property type="component" value="Unassembled WGS sequence"/>
</dbReference>
<evidence type="ECO:0000256" key="2">
    <source>
        <dbReference type="SAM" id="Coils"/>
    </source>
</evidence>
<dbReference type="AlphaFoldDB" id="A0A4R5W1I6"/>
<proteinExistence type="inferred from homology"/>
<comment type="similarity">
    <text evidence="1">Belongs to the outer membrane factor (OMF) (TC 1.B.17) family.</text>
</comment>
<keyword evidence="2" id="KW-0175">Coiled coil</keyword>
<dbReference type="SUPFAM" id="SSF56954">
    <property type="entry name" value="Outer membrane efflux proteins (OEP)"/>
    <property type="match status" value="1"/>
</dbReference>
<feature type="chain" id="PRO_5020493395" evidence="3">
    <location>
        <begin position="23"/>
        <end position="475"/>
    </location>
</feature>
<dbReference type="PROSITE" id="PS51257">
    <property type="entry name" value="PROKAR_LIPOPROTEIN"/>
    <property type="match status" value="1"/>
</dbReference>
<keyword evidence="3" id="KW-0732">Signal</keyword>
<dbReference type="OrthoDB" id="9791261at2"/>
<dbReference type="GO" id="GO:0015562">
    <property type="term" value="F:efflux transmembrane transporter activity"/>
    <property type="evidence" value="ECO:0007669"/>
    <property type="project" value="InterPro"/>
</dbReference>
<gene>
    <name evidence="4" type="ORF">E2I14_10700</name>
</gene>
<evidence type="ECO:0000313" key="5">
    <source>
        <dbReference type="Proteomes" id="UP000294829"/>
    </source>
</evidence>
<keyword evidence="5" id="KW-1185">Reference proteome</keyword>
<organism evidence="4 5">
    <name type="scientific">Sapientia aquatica</name>
    <dbReference type="NCBI Taxonomy" id="1549640"/>
    <lineage>
        <taxon>Bacteria</taxon>
        <taxon>Pseudomonadati</taxon>
        <taxon>Pseudomonadota</taxon>
        <taxon>Betaproteobacteria</taxon>
        <taxon>Burkholderiales</taxon>
        <taxon>Oxalobacteraceae</taxon>
        <taxon>Sapientia</taxon>
    </lineage>
</organism>
<accession>A0A4R5W1I6</accession>
<protein>
    <submittedName>
        <fullName evidence="4">TolC family protein</fullName>
    </submittedName>
</protein>
<reference evidence="4 5" key="1">
    <citation type="submission" date="2019-03" db="EMBL/GenBank/DDBJ databases">
        <title>Sapientia aquatica gen. nov., sp. nov., isolated from a crater lake.</title>
        <authorList>
            <person name="Felfoldi T."/>
            <person name="Szabo A."/>
            <person name="Toth E."/>
            <person name="Schumann P."/>
            <person name="Keki Z."/>
            <person name="Marialigeti K."/>
            <person name="Mathe I."/>
        </authorList>
    </citation>
    <scope>NUCLEOTIDE SEQUENCE [LARGE SCALE GENOMIC DNA]</scope>
    <source>
        <strain evidence="4 5">SA-152</strain>
    </source>
</reference>